<evidence type="ECO:0000313" key="2">
    <source>
        <dbReference type="Proteomes" id="UP000553957"/>
    </source>
</evidence>
<dbReference type="Proteomes" id="UP000553957">
    <property type="component" value="Unassembled WGS sequence"/>
</dbReference>
<sequence>MRRLSVLVDALPRESATARAMHGELADWSTEAVLLADVWSALTGERHPALPKKSTRRPDADQARAALMAQRARLQEDPQ</sequence>
<evidence type="ECO:0000313" key="1">
    <source>
        <dbReference type="EMBL" id="MBB6564394.1"/>
    </source>
</evidence>
<proteinExistence type="predicted"/>
<protein>
    <submittedName>
        <fullName evidence="1">Uncharacterized protein</fullName>
    </submittedName>
</protein>
<name>A0A841S4X2_9ACTN</name>
<organism evidence="1 2">
    <name type="scientific">Kribbella sandramycini</name>
    <dbReference type="NCBI Taxonomy" id="60450"/>
    <lineage>
        <taxon>Bacteria</taxon>
        <taxon>Bacillati</taxon>
        <taxon>Actinomycetota</taxon>
        <taxon>Actinomycetes</taxon>
        <taxon>Propionibacteriales</taxon>
        <taxon>Kribbellaceae</taxon>
        <taxon>Kribbella</taxon>
    </lineage>
</organism>
<reference evidence="1 2" key="1">
    <citation type="submission" date="2020-08" db="EMBL/GenBank/DDBJ databases">
        <title>Sequencing the genomes of 1000 actinobacteria strains.</title>
        <authorList>
            <person name="Klenk H.-P."/>
        </authorList>
    </citation>
    <scope>NUCLEOTIDE SEQUENCE [LARGE SCALE GENOMIC DNA]</scope>
    <source>
        <strain evidence="1 2">DSM 15626</strain>
    </source>
</reference>
<comment type="caution">
    <text evidence="1">The sequence shown here is derived from an EMBL/GenBank/DDBJ whole genome shotgun (WGS) entry which is preliminary data.</text>
</comment>
<accession>A0A841S4X2</accession>
<dbReference type="AlphaFoldDB" id="A0A841S4X2"/>
<dbReference type="EMBL" id="JACHKF010000001">
    <property type="protein sequence ID" value="MBB6564394.1"/>
    <property type="molecule type" value="Genomic_DNA"/>
</dbReference>
<gene>
    <name evidence="1" type="ORF">HNR71_000031</name>
</gene>